<dbReference type="AlphaFoldDB" id="A0A2I3CBD4"/>
<proteinExistence type="predicted"/>
<dbReference type="EMBL" id="CP006718">
    <property type="protein sequence ID" value="AGV17677.1"/>
    <property type="molecule type" value="Genomic_DNA"/>
</dbReference>
<organism evidence="1 2">
    <name type="scientific">Vibrio alginolyticus (strain ATCC 17749 / DSM 2171 / NBRC 15630 / NCIMB 1903 / NCTC 12160 / XII-53)</name>
    <dbReference type="NCBI Taxonomy" id="1219076"/>
    <lineage>
        <taxon>Bacteria</taxon>
        <taxon>Pseudomonadati</taxon>
        <taxon>Pseudomonadota</taxon>
        <taxon>Gammaproteobacteria</taxon>
        <taxon>Vibrionales</taxon>
        <taxon>Vibrionaceae</taxon>
        <taxon>Vibrio</taxon>
    </lineage>
</organism>
<evidence type="ECO:0000313" key="1">
    <source>
        <dbReference type="EMBL" id="AGV17677.1"/>
    </source>
</evidence>
<gene>
    <name evidence="1" type="ORF">N646_1850</name>
</gene>
<dbReference type="HOGENOM" id="CLU_3141991_0_0_6"/>
<dbReference type="Proteomes" id="UP000016714">
    <property type="component" value="Chromosome 1"/>
</dbReference>
<evidence type="ECO:0000313" key="2">
    <source>
        <dbReference type="Proteomes" id="UP000016714"/>
    </source>
</evidence>
<accession>A0A2I3CBD4</accession>
<dbReference type="KEGG" id="vag:N646_1850"/>
<reference evidence="1 2" key="1">
    <citation type="journal article" date="2015" name="Genome Announc.">
        <title>Complete genome sequence of Vibrio alginolyticus ATCC 17749.</title>
        <authorList>
            <person name="Liu X.F."/>
            <person name="Cao Y."/>
            <person name="Zhang H.L."/>
            <person name="Chen Y.J."/>
            <person name="Hu C.J."/>
        </authorList>
    </citation>
    <scope>NUCLEOTIDE SEQUENCE [LARGE SCALE GENOMIC DNA]</scope>
    <source>
        <strain evidence="2">ATCC 17749 / DSM 2171 / NBRC 15630 / NCIMB 1903 / NCTC 12160 / XII-53</strain>
    </source>
</reference>
<name>A0A2I3CBD4_VIBAX</name>
<protein>
    <submittedName>
        <fullName evidence="1">Uncharacterized protein</fullName>
    </submittedName>
</protein>
<sequence length="49" mass="5431">MTKRIHKCKNNKTLKAKPAKIKAIDSMLCGSSLSVNHHTIQHSTESTVN</sequence>